<protein>
    <recommendedName>
        <fullName evidence="2">Protein NO VEIN C-terminal domain-containing protein</fullName>
    </recommendedName>
</protein>
<feature type="non-terminal residue" evidence="1">
    <location>
        <position position="1"/>
    </location>
</feature>
<comment type="caution">
    <text evidence="1">The sequence shown here is derived from an EMBL/GenBank/DDBJ whole genome shotgun (WGS) entry which is preliminary data.</text>
</comment>
<dbReference type="AlphaFoldDB" id="X1NCR1"/>
<dbReference type="InterPro" id="IPR011335">
    <property type="entry name" value="Restrct_endonuc-II-like"/>
</dbReference>
<reference evidence="1" key="1">
    <citation type="journal article" date="2014" name="Front. Microbiol.">
        <title>High frequency of phylogenetically diverse reductive dehalogenase-homologous genes in deep subseafloor sedimentary metagenomes.</title>
        <authorList>
            <person name="Kawai M."/>
            <person name="Futagami T."/>
            <person name="Toyoda A."/>
            <person name="Takaki Y."/>
            <person name="Nishi S."/>
            <person name="Hori S."/>
            <person name="Arai W."/>
            <person name="Tsubouchi T."/>
            <person name="Morono Y."/>
            <person name="Uchiyama I."/>
            <person name="Ito T."/>
            <person name="Fujiyama A."/>
            <person name="Inagaki F."/>
            <person name="Takami H."/>
        </authorList>
    </citation>
    <scope>NUCLEOTIDE SEQUENCE</scope>
    <source>
        <strain evidence="1">Expedition CK06-06</strain>
    </source>
</reference>
<proteinExistence type="predicted"/>
<sequence length="133" mass="15479">GKNEFLGMLLREIEVENKIREYLQQNGFSVEPRTRRQGPDILAKKDGKYCCVEVEGNMKPKEERSLAPSQKYTHYFRAIGQLALRISEYPNSTYILGLPKDEYYQDKVSKTKVALEKLVIKVYFVTERGIEIL</sequence>
<dbReference type="SUPFAM" id="SSF52980">
    <property type="entry name" value="Restriction endonuclease-like"/>
    <property type="match status" value="1"/>
</dbReference>
<accession>X1NCR1</accession>
<evidence type="ECO:0008006" key="2">
    <source>
        <dbReference type="Google" id="ProtNLM"/>
    </source>
</evidence>
<name>X1NCR1_9ZZZZ</name>
<evidence type="ECO:0000313" key="1">
    <source>
        <dbReference type="EMBL" id="GAI41423.1"/>
    </source>
</evidence>
<dbReference type="EMBL" id="BARV01030444">
    <property type="protein sequence ID" value="GAI41423.1"/>
    <property type="molecule type" value="Genomic_DNA"/>
</dbReference>
<organism evidence="1">
    <name type="scientific">marine sediment metagenome</name>
    <dbReference type="NCBI Taxonomy" id="412755"/>
    <lineage>
        <taxon>unclassified sequences</taxon>
        <taxon>metagenomes</taxon>
        <taxon>ecological metagenomes</taxon>
    </lineage>
</organism>
<gene>
    <name evidence="1" type="ORF">S06H3_48356</name>
</gene>